<feature type="region of interest" description="Disordered" evidence="2">
    <location>
        <begin position="1"/>
        <end position="83"/>
    </location>
</feature>
<gene>
    <name evidence="3" type="ORF">INT43_008057</name>
</gene>
<dbReference type="EMBL" id="JAEPQZ010000019">
    <property type="protein sequence ID" value="KAG2171677.1"/>
    <property type="molecule type" value="Genomic_DNA"/>
</dbReference>
<dbReference type="GO" id="GO:0030687">
    <property type="term" value="C:preribosome, large subunit precursor"/>
    <property type="evidence" value="ECO:0007669"/>
    <property type="project" value="TreeGrafter"/>
</dbReference>
<feature type="region of interest" description="Disordered" evidence="2">
    <location>
        <begin position="94"/>
        <end position="113"/>
    </location>
</feature>
<comment type="caution">
    <text evidence="3">The sequence shown here is derived from an EMBL/GenBank/DDBJ whole genome shotgun (WGS) entry which is preliminary data.</text>
</comment>
<protein>
    <recommendedName>
        <fullName evidence="5">Rrp15p-domain-containing protein</fullName>
    </recommendedName>
</protein>
<dbReference type="Proteomes" id="UP000654370">
    <property type="component" value="Unassembled WGS sequence"/>
</dbReference>
<dbReference type="InterPro" id="IPR012459">
    <property type="entry name" value="Rrp15"/>
</dbReference>
<dbReference type="PANTHER" id="PTHR13245">
    <property type="entry name" value="RRP15-LIKE PROTEIN"/>
    <property type="match status" value="1"/>
</dbReference>
<evidence type="ECO:0000256" key="1">
    <source>
        <dbReference type="ARBA" id="ARBA00007462"/>
    </source>
</evidence>
<evidence type="ECO:0000313" key="4">
    <source>
        <dbReference type="Proteomes" id="UP000654370"/>
    </source>
</evidence>
<dbReference type="GO" id="GO:0000470">
    <property type="term" value="P:maturation of LSU-rRNA"/>
    <property type="evidence" value="ECO:0007669"/>
    <property type="project" value="TreeGrafter"/>
</dbReference>
<dbReference type="Pfam" id="PF07890">
    <property type="entry name" value="Rrp15p"/>
    <property type="match status" value="1"/>
</dbReference>
<comment type="similarity">
    <text evidence="1">Belongs to the RRP15 family.</text>
</comment>
<dbReference type="AlphaFoldDB" id="A0A8H7PD34"/>
<dbReference type="PANTHER" id="PTHR13245:SF14">
    <property type="entry name" value="RRP15-LIKE PROTEIN"/>
    <property type="match status" value="1"/>
</dbReference>
<evidence type="ECO:0008006" key="5">
    <source>
        <dbReference type="Google" id="ProtNLM"/>
    </source>
</evidence>
<proteinExistence type="inferred from homology"/>
<reference evidence="3" key="1">
    <citation type="submission" date="2020-12" db="EMBL/GenBank/DDBJ databases">
        <title>Metabolic potential, ecology and presence of endohyphal bacteria is reflected in genomic diversity of Mucoromycotina.</title>
        <authorList>
            <person name="Muszewska A."/>
            <person name="Okrasinska A."/>
            <person name="Steczkiewicz K."/>
            <person name="Drgas O."/>
            <person name="Orlowska M."/>
            <person name="Perlinska-Lenart U."/>
            <person name="Aleksandrzak-Piekarczyk T."/>
            <person name="Szatraj K."/>
            <person name="Zielenkiewicz U."/>
            <person name="Pilsyk S."/>
            <person name="Malc E."/>
            <person name="Mieczkowski P."/>
            <person name="Kruszewska J.S."/>
            <person name="Biernat P."/>
            <person name="Pawlowska J."/>
        </authorList>
    </citation>
    <scope>NUCLEOTIDE SEQUENCE</scope>
    <source>
        <strain evidence="3">WA0000067209</strain>
    </source>
</reference>
<dbReference type="OrthoDB" id="20949at2759"/>
<evidence type="ECO:0000256" key="2">
    <source>
        <dbReference type="SAM" id="MobiDB-lite"/>
    </source>
</evidence>
<dbReference type="GO" id="GO:0000460">
    <property type="term" value="P:maturation of 5.8S rRNA"/>
    <property type="evidence" value="ECO:0007669"/>
    <property type="project" value="TreeGrafter"/>
</dbReference>
<organism evidence="3 4">
    <name type="scientific">Mortierella isabellina</name>
    <name type="common">Filamentous fungus</name>
    <name type="synonym">Umbelopsis isabellina</name>
    <dbReference type="NCBI Taxonomy" id="91625"/>
    <lineage>
        <taxon>Eukaryota</taxon>
        <taxon>Fungi</taxon>
        <taxon>Fungi incertae sedis</taxon>
        <taxon>Mucoromycota</taxon>
        <taxon>Mucoromycotina</taxon>
        <taxon>Umbelopsidomycetes</taxon>
        <taxon>Umbelopsidales</taxon>
        <taxon>Umbelopsidaceae</taxon>
        <taxon>Umbelopsis</taxon>
    </lineage>
</organism>
<feature type="compositionally biased region" description="Acidic residues" evidence="2">
    <location>
        <begin position="43"/>
        <end position="71"/>
    </location>
</feature>
<feature type="compositionally biased region" description="Basic and acidic residues" evidence="2">
    <location>
        <begin position="18"/>
        <end position="29"/>
    </location>
</feature>
<name>A0A8H7PD34_MORIS</name>
<sequence length="217" mass="24074">MPPKKQIKLATAKPKPTKFQEPEESSSDREIEDDAVIGKLSDVDSDLEDMDGDDEFSGVEDIENEDLEESEESKPKKGSSDSFAVAMTKILGSNLKGSDRKKQPILARSKGAERKIEDEKLEYKARKLLSAEKKALASKDRVIPDYTTMDYEKKLRKVATRGVVKLFNAIRTQQKVTDVAVDRAASTSKTSRAIEKAKNVSTMPKSSFLELLKTGTS</sequence>
<evidence type="ECO:0000313" key="3">
    <source>
        <dbReference type="EMBL" id="KAG2171677.1"/>
    </source>
</evidence>
<accession>A0A8H7PD34</accession>
<keyword evidence="4" id="KW-1185">Reference proteome</keyword>